<dbReference type="EMBL" id="SMOL01000768">
    <property type="protein sequence ID" value="KAB2597694.1"/>
    <property type="molecule type" value="Genomic_DNA"/>
</dbReference>
<dbReference type="Proteomes" id="UP000327157">
    <property type="component" value="Chromosome 1"/>
</dbReference>
<dbReference type="Pfam" id="PF13456">
    <property type="entry name" value="RVT_3"/>
    <property type="match status" value="1"/>
</dbReference>
<dbReference type="InterPro" id="IPR002156">
    <property type="entry name" value="RNaseH_domain"/>
</dbReference>
<proteinExistence type="predicted"/>
<reference evidence="2 3" key="3">
    <citation type="submission" date="2019-11" db="EMBL/GenBank/DDBJ databases">
        <title>A de novo genome assembly of a pear dwarfing rootstock.</title>
        <authorList>
            <person name="Wang F."/>
            <person name="Wang J."/>
            <person name="Li S."/>
            <person name="Zhang Y."/>
            <person name="Fang M."/>
            <person name="Ma L."/>
            <person name="Zhao Y."/>
            <person name="Jiang S."/>
        </authorList>
    </citation>
    <scope>NUCLEOTIDE SEQUENCE [LARGE SCALE GENOMIC DNA]</scope>
    <source>
        <strain evidence="2">S2</strain>
        <tissue evidence="2">Leaf</tissue>
    </source>
</reference>
<name>A0A5N5FH30_9ROSA</name>
<dbReference type="GO" id="GO:0003676">
    <property type="term" value="F:nucleic acid binding"/>
    <property type="evidence" value="ECO:0007669"/>
    <property type="project" value="InterPro"/>
</dbReference>
<reference evidence="3" key="2">
    <citation type="submission" date="2019-10" db="EMBL/GenBank/DDBJ databases">
        <title>A de novo genome assembly of a pear dwarfing rootstock.</title>
        <authorList>
            <person name="Wang F."/>
            <person name="Wang J."/>
            <person name="Li S."/>
            <person name="Zhang Y."/>
            <person name="Fang M."/>
            <person name="Ma L."/>
            <person name="Zhao Y."/>
            <person name="Jiang S."/>
        </authorList>
    </citation>
    <scope>NUCLEOTIDE SEQUENCE [LARGE SCALE GENOMIC DNA]</scope>
</reference>
<sequence>MWSFLERFLSTSGGSFGGFQNIIFESDSLRIVEALKDPSPNLSLIGQVVEDIMALLSSITGASSTHARCQSNGVAHRLDRVGVTSSQSSEWLVTPQV</sequence>
<dbReference type="OrthoDB" id="1166005at2759"/>
<evidence type="ECO:0000313" key="2">
    <source>
        <dbReference type="EMBL" id="KAB2597694.1"/>
    </source>
</evidence>
<comment type="caution">
    <text evidence="2">The sequence shown here is derived from an EMBL/GenBank/DDBJ whole genome shotgun (WGS) entry which is preliminary data.</text>
</comment>
<dbReference type="InterPro" id="IPR053151">
    <property type="entry name" value="RNase_H-like"/>
</dbReference>
<feature type="domain" description="RNase H type-1" evidence="1">
    <location>
        <begin position="18"/>
        <end position="78"/>
    </location>
</feature>
<reference evidence="2 3" key="1">
    <citation type="submission" date="2019-09" db="EMBL/GenBank/DDBJ databases">
        <authorList>
            <person name="Ou C."/>
        </authorList>
    </citation>
    <scope>NUCLEOTIDE SEQUENCE [LARGE SCALE GENOMIC DNA]</scope>
    <source>
        <strain evidence="2">S2</strain>
        <tissue evidence="2">Leaf</tissue>
    </source>
</reference>
<accession>A0A5N5FH30</accession>
<gene>
    <name evidence="2" type="ORF">D8674_000614</name>
</gene>
<evidence type="ECO:0000313" key="3">
    <source>
        <dbReference type="Proteomes" id="UP000327157"/>
    </source>
</evidence>
<protein>
    <recommendedName>
        <fullName evidence="1">RNase H type-1 domain-containing protein</fullName>
    </recommendedName>
</protein>
<dbReference type="AlphaFoldDB" id="A0A5N5FH30"/>
<keyword evidence="3" id="KW-1185">Reference proteome</keyword>
<dbReference type="PANTHER" id="PTHR47723:SF24">
    <property type="entry name" value="RNASE H TYPE-1 DOMAIN-CONTAINING PROTEIN"/>
    <property type="match status" value="1"/>
</dbReference>
<dbReference type="GO" id="GO:0004523">
    <property type="term" value="F:RNA-DNA hybrid ribonuclease activity"/>
    <property type="evidence" value="ECO:0007669"/>
    <property type="project" value="InterPro"/>
</dbReference>
<dbReference type="PANTHER" id="PTHR47723">
    <property type="entry name" value="OS05G0353850 PROTEIN"/>
    <property type="match status" value="1"/>
</dbReference>
<evidence type="ECO:0000259" key="1">
    <source>
        <dbReference type="Pfam" id="PF13456"/>
    </source>
</evidence>
<organism evidence="2 3">
    <name type="scientific">Pyrus ussuriensis x Pyrus communis</name>
    <dbReference type="NCBI Taxonomy" id="2448454"/>
    <lineage>
        <taxon>Eukaryota</taxon>
        <taxon>Viridiplantae</taxon>
        <taxon>Streptophyta</taxon>
        <taxon>Embryophyta</taxon>
        <taxon>Tracheophyta</taxon>
        <taxon>Spermatophyta</taxon>
        <taxon>Magnoliopsida</taxon>
        <taxon>eudicotyledons</taxon>
        <taxon>Gunneridae</taxon>
        <taxon>Pentapetalae</taxon>
        <taxon>rosids</taxon>
        <taxon>fabids</taxon>
        <taxon>Rosales</taxon>
        <taxon>Rosaceae</taxon>
        <taxon>Amygdaloideae</taxon>
        <taxon>Maleae</taxon>
        <taxon>Pyrus</taxon>
    </lineage>
</organism>